<comment type="subcellular location">
    <subcellularLocation>
        <location evidence="1">Cytoplasm</location>
    </subcellularLocation>
</comment>
<keyword evidence="5" id="KW-0560">Oxidoreductase</keyword>
<keyword evidence="3" id="KW-0963">Cytoplasm</keyword>
<dbReference type="InterPro" id="IPR036291">
    <property type="entry name" value="NAD(P)-bd_dom_sf"/>
</dbReference>
<sequence length="245" mass="26788">MKIYYLITGTSSGIGEALAAKALQNGMEVCGISLGMSGNLVPFDHYRHINYDIRETAGLEPIAATILKNLDTSRLDMICLINNAGTVEPLQSFETCGHEAIGANILTNLIAPMVLTSSFIKYTENYPIRRKVVNISSAASIYPLSGMGTYCTAKAGINMFTSCVGAEQADKPNPVEIIAVDPGMVDTEMQLRCRETERFAMAEYFRGLQNHNGLISAARAAENIHRMIERKYERGKLLSPIGEVM</sequence>
<dbReference type="GO" id="GO:0006729">
    <property type="term" value="P:tetrahydrobiopterin biosynthetic process"/>
    <property type="evidence" value="ECO:0007669"/>
    <property type="project" value="TreeGrafter"/>
</dbReference>
<dbReference type="PANTHER" id="PTHR44085:SF2">
    <property type="entry name" value="SEPIAPTERIN REDUCTASE"/>
    <property type="match status" value="1"/>
</dbReference>
<dbReference type="SUPFAM" id="SSF51735">
    <property type="entry name" value="NAD(P)-binding Rossmann-fold domains"/>
    <property type="match status" value="1"/>
</dbReference>
<dbReference type="Proteomes" id="UP000006620">
    <property type="component" value="Chromosome"/>
</dbReference>
<dbReference type="PANTHER" id="PTHR44085">
    <property type="entry name" value="SEPIAPTERIN REDUCTASE"/>
    <property type="match status" value="1"/>
</dbReference>
<evidence type="ECO:0000256" key="3">
    <source>
        <dbReference type="ARBA" id="ARBA00022490"/>
    </source>
</evidence>
<proteinExistence type="inferred from homology"/>
<dbReference type="Gene3D" id="3.40.50.720">
    <property type="entry name" value="NAD(P)-binding Rossmann-like Domain"/>
    <property type="match status" value="1"/>
</dbReference>
<dbReference type="AlphaFoldDB" id="F8F6H9"/>
<reference evidence="7" key="1">
    <citation type="submission" date="2011-06" db="EMBL/GenBank/DDBJ databases">
        <title>Complete genome sequence of Paenibacillus mucilaginosus KNP414.</title>
        <authorList>
            <person name="Wang J."/>
            <person name="Hu S."/>
            <person name="Hu X."/>
            <person name="Zhang B."/>
            <person name="Dong D."/>
            <person name="Zhang S."/>
            <person name="Zhao K."/>
            <person name="Wu D."/>
        </authorList>
    </citation>
    <scope>NUCLEOTIDE SEQUENCE [LARGE SCALE GENOMIC DNA]</scope>
    <source>
        <strain evidence="7">KNP414</strain>
    </source>
</reference>
<accession>F8F6H9</accession>
<evidence type="ECO:0000256" key="5">
    <source>
        <dbReference type="ARBA" id="ARBA00023002"/>
    </source>
</evidence>
<dbReference type="GO" id="GO:0005737">
    <property type="term" value="C:cytoplasm"/>
    <property type="evidence" value="ECO:0007669"/>
    <property type="project" value="UniProtKB-SubCell"/>
</dbReference>
<evidence type="ECO:0000256" key="1">
    <source>
        <dbReference type="ARBA" id="ARBA00004496"/>
    </source>
</evidence>
<dbReference type="KEGG" id="pms:KNP414_04401"/>
<evidence type="ECO:0000256" key="2">
    <source>
        <dbReference type="ARBA" id="ARBA00006484"/>
    </source>
</evidence>
<dbReference type="PROSITE" id="PS00061">
    <property type="entry name" value="ADH_SHORT"/>
    <property type="match status" value="1"/>
</dbReference>
<name>F8F6H9_PAEMK</name>
<dbReference type="GO" id="GO:0004757">
    <property type="term" value="F:sepiapterin reductase (NADP+) activity"/>
    <property type="evidence" value="ECO:0007669"/>
    <property type="project" value="TreeGrafter"/>
</dbReference>
<protein>
    <submittedName>
        <fullName evidence="6">Oxidoreductase, short-chain dehydrogenase/reductase</fullName>
    </submittedName>
</protein>
<dbReference type="PRINTS" id="PR00081">
    <property type="entry name" value="GDHRDH"/>
</dbReference>
<gene>
    <name evidence="6" type="ordered locus">KNP414_04401</name>
</gene>
<evidence type="ECO:0000256" key="4">
    <source>
        <dbReference type="ARBA" id="ARBA00022857"/>
    </source>
</evidence>
<reference evidence="6 7" key="2">
    <citation type="journal article" date="2013" name="Genome Announc.">
        <title>Genome Sequence of Growth-Improving Paenibacillus mucilaginosus Strain KNP414.</title>
        <authorList>
            <person name="Lu J.J."/>
            <person name="Wang J.F."/>
            <person name="Hu X.F."/>
        </authorList>
    </citation>
    <scope>NUCLEOTIDE SEQUENCE [LARGE SCALE GENOMIC DNA]</scope>
    <source>
        <strain evidence="6 7">KNP414</strain>
    </source>
</reference>
<dbReference type="RefSeq" id="WP_013918087.1">
    <property type="nucleotide sequence ID" value="NC_015690.1"/>
</dbReference>
<dbReference type="InterPro" id="IPR002347">
    <property type="entry name" value="SDR_fam"/>
</dbReference>
<evidence type="ECO:0000313" key="7">
    <source>
        <dbReference type="Proteomes" id="UP000006620"/>
    </source>
</evidence>
<dbReference type="HOGENOM" id="CLU_010194_2_11_9"/>
<dbReference type="InterPro" id="IPR051721">
    <property type="entry name" value="Biopterin_syn/organic_redct"/>
</dbReference>
<dbReference type="InterPro" id="IPR020904">
    <property type="entry name" value="Sc_DH/Rdtase_CS"/>
</dbReference>
<dbReference type="Pfam" id="PF00106">
    <property type="entry name" value="adh_short"/>
    <property type="match status" value="1"/>
</dbReference>
<keyword evidence="4" id="KW-0521">NADP</keyword>
<dbReference type="EMBL" id="CP002869">
    <property type="protein sequence ID" value="AEI42933.1"/>
    <property type="molecule type" value="Genomic_DNA"/>
</dbReference>
<dbReference type="PATRIC" id="fig|1036673.3.peg.4045"/>
<comment type="similarity">
    <text evidence="2">Belongs to the short-chain dehydrogenases/reductases (SDR) family.</text>
</comment>
<evidence type="ECO:0000313" key="6">
    <source>
        <dbReference type="EMBL" id="AEI42933.1"/>
    </source>
</evidence>
<organism evidence="6 7">
    <name type="scientific">Paenibacillus mucilaginosus (strain KNP414)</name>
    <dbReference type="NCBI Taxonomy" id="1036673"/>
    <lineage>
        <taxon>Bacteria</taxon>
        <taxon>Bacillati</taxon>
        <taxon>Bacillota</taxon>
        <taxon>Bacilli</taxon>
        <taxon>Bacillales</taxon>
        <taxon>Paenibacillaceae</taxon>
        <taxon>Paenibacillus</taxon>
    </lineage>
</organism>